<reference evidence="6 7" key="1">
    <citation type="submission" date="2019-02" db="EMBL/GenBank/DDBJ databases">
        <authorList>
            <person name="Lehtovirta-Morley E L."/>
        </authorList>
    </citation>
    <scope>NUCLEOTIDE SEQUENCE [LARGE SCALE GENOMIC DNA]</scope>
    <source>
        <strain evidence="6">NFRAN1</strain>
    </source>
</reference>
<dbReference type="InterPro" id="IPR017437">
    <property type="entry name" value="ATP-NAD_kinase_PpnK-typ_C"/>
</dbReference>
<dbReference type="GO" id="GO:0006741">
    <property type="term" value="P:NADP+ biosynthetic process"/>
    <property type="evidence" value="ECO:0007669"/>
    <property type="project" value="UniProtKB-UniRule"/>
</dbReference>
<dbReference type="HAMAP" id="MF_00361">
    <property type="entry name" value="NAD_kinase"/>
    <property type="match status" value="1"/>
</dbReference>
<dbReference type="Pfam" id="PF20143">
    <property type="entry name" value="NAD_kinase_C"/>
    <property type="match status" value="1"/>
</dbReference>
<evidence type="ECO:0000256" key="4">
    <source>
        <dbReference type="ARBA" id="ARBA00023027"/>
    </source>
</evidence>
<dbReference type="GeneID" id="39419627"/>
<feature type="binding site" evidence="5">
    <location>
        <position position="154"/>
    </location>
    <ligand>
        <name>NAD(+)</name>
        <dbReference type="ChEBI" id="CHEBI:57540"/>
    </ligand>
</feature>
<feature type="active site" description="Proton acceptor" evidence="5">
    <location>
        <position position="53"/>
    </location>
</feature>
<comment type="cofactor">
    <cofactor evidence="5">
        <name>a divalent metal cation</name>
        <dbReference type="ChEBI" id="CHEBI:60240"/>
    </cofactor>
</comment>
<evidence type="ECO:0000313" key="6">
    <source>
        <dbReference type="EMBL" id="VFJ12338.1"/>
    </source>
</evidence>
<gene>
    <name evidence="6" type="primary">ppnK</name>
    <name evidence="5" type="synonym">nadK</name>
    <name evidence="6" type="ORF">NFRAN_0017</name>
</gene>
<dbReference type="PANTHER" id="PTHR20275:SF0">
    <property type="entry name" value="NAD KINASE"/>
    <property type="match status" value="1"/>
</dbReference>
<keyword evidence="3 5" id="KW-0521">NADP</keyword>
<comment type="similarity">
    <text evidence="5">Belongs to the NAD kinase family.</text>
</comment>
<keyword evidence="5" id="KW-0067">ATP-binding</keyword>
<feature type="binding site" evidence="5">
    <location>
        <begin position="165"/>
        <end position="170"/>
    </location>
    <ligand>
        <name>NAD(+)</name>
        <dbReference type="ChEBI" id="CHEBI:57540"/>
    </ligand>
</feature>
<dbReference type="Gene3D" id="1.10.10.10">
    <property type="entry name" value="Winged helix-like DNA-binding domain superfamily/Winged helix DNA-binding domain"/>
    <property type="match status" value="1"/>
</dbReference>
<dbReference type="SUPFAM" id="SSF46785">
    <property type="entry name" value="Winged helix' DNA-binding domain"/>
    <property type="match status" value="1"/>
</dbReference>
<feature type="binding site" evidence="5">
    <location>
        <position position="162"/>
    </location>
    <ligand>
        <name>NAD(+)</name>
        <dbReference type="ChEBI" id="CHEBI:57540"/>
    </ligand>
</feature>
<dbReference type="InterPro" id="IPR017438">
    <property type="entry name" value="ATP-NAD_kinase_N"/>
</dbReference>
<comment type="subcellular location">
    <subcellularLocation>
        <location evidence="5">Cytoplasm</location>
    </subcellularLocation>
</comment>
<keyword evidence="5" id="KW-0547">Nucleotide-binding</keyword>
<keyword evidence="1 5" id="KW-0808">Transferase</keyword>
<proteinExistence type="inferred from homology"/>
<evidence type="ECO:0000256" key="1">
    <source>
        <dbReference type="ARBA" id="ARBA00022679"/>
    </source>
</evidence>
<keyword evidence="2 5" id="KW-0418">Kinase</keyword>
<dbReference type="GO" id="GO:0005524">
    <property type="term" value="F:ATP binding"/>
    <property type="evidence" value="ECO:0007669"/>
    <property type="project" value="UniProtKB-KW"/>
</dbReference>
<feature type="binding site" evidence="5">
    <location>
        <begin position="124"/>
        <end position="125"/>
    </location>
    <ligand>
        <name>NAD(+)</name>
        <dbReference type="ChEBI" id="CHEBI:57540"/>
    </ligand>
</feature>
<accession>A0A484I6G8</accession>
<name>A0A484I6G8_9ARCH</name>
<keyword evidence="5" id="KW-0963">Cytoplasm</keyword>
<dbReference type="EMBL" id="LR216287">
    <property type="protein sequence ID" value="VFJ12338.1"/>
    <property type="molecule type" value="Genomic_DNA"/>
</dbReference>
<dbReference type="PANTHER" id="PTHR20275">
    <property type="entry name" value="NAD KINASE"/>
    <property type="match status" value="1"/>
</dbReference>
<evidence type="ECO:0000256" key="5">
    <source>
        <dbReference type="HAMAP-Rule" id="MF_00361"/>
    </source>
</evidence>
<evidence type="ECO:0000256" key="2">
    <source>
        <dbReference type="ARBA" id="ARBA00022777"/>
    </source>
</evidence>
<dbReference type="SUPFAM" id="SSF111331">
    <property type="entry name" value="NAD kinase/diacylglycerol kinase-like"/>
    <property type="match status" value="1"/>
</dbReference>
<dbReference type="GO" id="GO:0019674">
    <property type="term" value="P:NAD+ metabolic process"/>
    <property type="evidence" value="ECO:0007669"/>
    <property type="project" value="InterPro"/>
</dbReference>
<protein>
    <recommendedName>
        <fullName evidence="5">NAD kinase</fullName>
        <ecNumber evidence="5">2.7.1.23</ecNumber>
    </recommendedName>
    <alternativeName>
        <fullName evidence="5">ATP-dependent NAD kinase</fullName>
    </alternativeName>
</protein>
<keyword evidence="7" id="KW-1185">Reference proteome</keyword>
<sequence length="334" mass="37462">MRIALSGFTGKDSTMLNQVIKTLEDSHIQTQIMNSTNQELAKDVDMVIVPGGDRGILNYFHKITVQSAPVLGLYESNSTGFLAQIDVKGIDMIKDSLKSGNYEIREEERIAVIVDGKETEPVLNDVAIFSNKSAILMEHFLRINNKDIWHDNSDGVIIATPIGSTAYAMSTGGPIVLQNSHVFVIVSVNSLDNTRRPLIVSDDSFVEIVDITSSHHCEVILDGSTRVKITDKLQCHKHEFPARLVTLNNNYSATKIIEKKVKYAEDLLRMPPSAKLILKTLEYEGAMTQKDLINKTMLPERTIRLSLSHLLNRGYVKKKISLRDARQKIYELKI</sequence>
<dbReference type="RefSeq" id="WP_134482504.1">
    <property type="nucleotide sequence ID" value="NZ_LR216287.1"/>
</dbReference>
<dbReference type="OrthoDB" id="350804at2157"/>
<dbReference type="KEGG" id="nfn:NFRAN_0017"/>
<dbReference type="EC" id="2.7.1.23" evidence="5"/>
<dbReference type="GO" id="GO:0046872">
    <property type="term" value="F:metal ion binding"/>
    <property type="evidence" value="ECO:0007669"/>
    <property type="project" value="UniProtKB-UniRule"/>
</dbReference>
<dbReference type="InterPro" id="IPR036390">
    <property type="entry name" value="WH_DNA-bd_sf"/>
</dbReference>
<evidence type="ECO:0000313" key="7">
    <source>
        <dbReference type="Proteomes" id="UP000294299"/>
    </source>
</evidence>
<dbReference type="Gene3D" id="2.60.200.30">
    <property type="entry name" value="Probable inorganic polyphosphate/atp-NAD kinase, domain 2"/>
    <property type="match status" value="1"/>
</dbReference>
<keyword evidence="4 5" id="KW-0520">NAD</keyword>
<comment type="caution">
    <text evidence="5">Lacks conserved residue(s) required for the propagation of feature annotation.</text>
</comment>
<evidence type="ECO:0000256" key="3">
    <source>
        <dbReference type="ARBA" id="ARBA00022857"/>
    </source>
</evidence>
<comment type="function">
    <text evidence="5">Involved in the regulation of the intracellular balance of NAD and NADP, and is a key enzyme in the biosynthesis of NADP. Catalyzes specifically the phosphorylation on 2'-hydroxyl of the adenosine moiety of NAD to yield NADP.</text>
</comment>
<organism evidence="6 7">
    <name type="scientific">Candidatus Nitrosocosmicus franklandianus</name>
    <dbReference type="NCBI Taxonomy" id="1798806"/>
    <lineage>
        <taxon>Archaea</taxon>
        <taxon>Nitrososphaerota</taxon>
        <taxon>Nitrososphaeria</taxon>
        <taxon>Nitrososphaerales</taxon>
        <taxon>Nitrososphaeraceae</taxon>
        <taxon>Candidatus Nitrosocosmicus</taxon>
    </lineage>
</organism>
<dbReference type="AlphaFoldDB" id="A0A484I6G8"/>
<dbReference type="InterPro" id="IPR002504">
    <property type="entry name" value="NADK"/>
</dbReference>
<dbReference type="GO" id="GO:0003951">
    <property type="term" value="F:NAD+ kinase activity"/>
    <property type="evidence" value="ECO:0007669"/>
    <property type="project" value="UniProtKB-UniRule"/>
</dbReference>
<dbReference type="Proteomes" id="UP000294299">
    <property type="component" value="Chromosome NFRAN"/>
</dbReference>
<comment type="catalytic activity">
    <reaction evidence="5">
        <text>NAD(+) + ATP = ADP + NADP(+) + H(+)</text>
        <dbReference type="Rhea" id="RHEA:18629"/>
        <dbReference type="ChEBI" id="CHEBI:15378"/>
        <dbReference type="ChEBI" id="CHEBI:30616"/>
        <dbReference type="ChEBI" id="CHEBI:57540"/>
        <dbReference type="ChEBI" id="CHEBI:58349"/>
        <dbReference type="ChEBI" id="CHEBI:456216"/>
        <dbReference type="EC" id="2.7.1.23"/>
    </reaction>
</comment>
<dbReference type="InterPro" id="IPR016064">
    <property type="entry name" value="NAD/diacylglycerol_kinase_sf"/>
</dbReference>
<dbReference type="GO" id="GO:0005737">
    <property type="term" value="C:cytoplasm"/>
    <property type="evidence" value="ECO:0007669"/>
    <property type="project" value="UniProtKB-SubCell"/>
</dbReference>
<dbReference type="Gene3D" id="3.40.50.10330">
    <property type="entry name" value="Probable inorganic polyphosphate/atp-NAD kinase, domain 1"/>
    <property type="match status" value="1"/>
</dbReference>
<dbReference type="InterPro" id="IPR036388">
    <property type="entry name" value="WH-like_DNA-bd_sf"/>
</dbReference>